<comment type="subcellular location">
    <subcellularLocation>
        <location evidence="5">Cell inner membrane</location>
        <topology evidence="5">Single-pass membrane protein</topology>
    </subcellularLocation>
</comment>
<protein>
    <recommendedName>
        <fullName evidence="5">Probable lipopolysaccharide assembly protein A</fullName>
    </recommendedName>
</protein>
<gene>
    <name evidence="5" type="primary">lapA</name>
    <name evidence="7" type="ORF">ATN88_17560</name>
</gene>
<comment type="function">
    <text evidence="5">Involved in the assembly of lipopolysaccharide (LPS).</text>
</comment>
<evidence type="ECO:0000256" key="5">
    <source>
        <dbReference type="HAMAP-Rule" id="MF_01948"/>
    </source>
</evidence>
<dbReference type="HAMAP" id="MF_01948">
    <property type="entry name" value="LPS_assembly_LapA"/>
    <property type="match status" value="1"/>
</dbReference>
<feature type="transmembrane region" description="Helical" evidence="5">
    <location>
        <begin position="42"/>
        <end position="64"/>
    </location>
</feature>
<comment type="caution">
    <text evidence="5">Lacks conserved residue(s) required for the propagation of feature annotation.</text>
</comment>
<name>A0A135I9R1_9GAMM</name>
<keyword evidence="2 5" id="KW-0812">Transmembrane</keyword>
<comment type="similarity">
    <text evidence="5">Belongs to the LapA family.</text>
</comment>
<keyword evidence="8" id="KW-1185">Reference proteome</keyword>
<evidence type="ECO:0000256" key="4">
    <source>
        <dbReference type="ARBA" id="ARBA00023136"/>
    </source>
</evidence>
<dbReference type="AlphaFoldDB" id="A0A135I9R1"/>
<dbReference type="InterPro" id="IPR032906">
    <property type="entry name" value="LapA"/>
</dbReference>
<dbReference type="EMBL" id="LNTY01000029">
    <property type="protein sequence ID" value="KXF82185.1"/>
    <property type="molecule type" value="Genomic_DNA"/>
</dbReference>
<sequence>MKIIGIILLVVSFLVALALGTQNQEVVNFNYLLAQGEFKLSLLLGIVFGTGFLLGWLICGMLYLKARMSASMLRKQVNKQRQELDKLRTDPVKE</sequence>
<dbReference type="InterPro" id="IPR010445">
    <property type="entry name" value="LapA_dom"/>
</dbReference>
<reference evidence="7 8" key="1">
    <citation type="submission" date="2015-11" db="EMBL/GenBank/DDBJ databases">
        <title>Genomic Taxonomy of the Vibrionaceae.</title>
        <authorList>
            <person name="Gomez-Gil B."/>
            <person name="Enciso-Ibarra J."/>
        </authorList>
    </citation>
    <scope>NUCLEOTIDE SEQUENCE [LARGE SCALE GENOMIC DNA]</scope>
    <source>
        <strain evidence="7 8">CAIM 912</strain>
    </source>
</reference>
<comment type="caution">
    <text evidence="7">The sequence shown here is derived from an EMBL/GenBank/DDBJ whole genome shotgun (WGS) entry which is preliminary data.</text>
</comment>
<evidence type="ECO:0000313" key="7">
    <source>
        <dbReference type="EMBL" id="KXF82185.1"/>
    </source>
</evidence>
<dbReference type="Pfam" id="PF06305">
    <property type="entry name" value="LapA_dom"/>
    <property type="match status" value="1"/>
</dbReference>
<evidence type="ECO:0000313" key="8">
    <source>
        <dbReference type="Proteomes" id="UP000070529"/>
    </source>
</evidence>
<evidence type="ECO:0000256" key="3">
    <source>
        <dbReference type="ARBA" id="ARBA00022989"/>
    </source>
</evidence>
<keyword evidence="5" id="KW-0997">Cell inner membrane</keyword>
<evidence type="ECO:0000256" key="2">
    <source>
        <dbReference type="ARBA" id="ARBA00022692"/>
    </source>
</evidence>
<accession>A0A135I9R1</accession>
<feature type="domain" description="Lipopolysaccharide assembly protein A" evidence="6">
    <location>
        <begin position="22"/>
        <end position="85"/>
    </location>
</feature>
<dbReference type="Proteomes" id="UP000070529">
    <property type="component" value="Unassembled WGS sequence"/>
</dbReference>
<organism evidence="7 8">
    <name type="scientific">Enterovibrio coralii</name>
    <dbReference type="NCBI Taxonomy" id="294935"/>
    <lineage>
        <taxon>Bacteria</taxon>
        <taxon>Pseudomonadati</taxon>
        <taxon>Pseudomonadota</taxon>
        <taxon>Gammaproteobacteria</taxon>
        <taxon>Vibrionales</taxon>
        <taxon>Vibrionaceae</taxon>
        <taxon>Enterovibrio</taxon>
    </lineage>
</organism>
<dbReference type="RefSeq" id="WP_067414554.1">
    <property type="nucleotide sequence ID" value="NZ_LNTY01000029.1"/>
</dbReference>
<proteinExistence type="inferred from homology"/>
<dbReference type="STRING" id="294935.ATN88_17560"/>
<keyword evidence="3 5" id="KW-1133">Transmembrane helix</keyword>
<dbReference type="GO" id="GO:0005886">
    <property type="term" value="C:plasma membrane"/>
    <property type="evidence" value="ECO:0007669"/>
    <property type="project" value="UniProtKB-SubCell"/>
</dbReference>
<dbReference type="GO" id="GO:0008653">
    <property type="term" value="P:lipopolysaccharide metabolic process"/>
    <property type="evidence" value="ECO:0007669"/>
    <property type="project" value="InterPro"/>
</dbReference>
<dbReference type="OrthoDB" id="7064015at2"/>
<evidence type="ECO:0000259" key="6">
    <source>
        <dbReference type="Pfam" id="PF06305"/>
    </source>
</evidence>
<evidence type="ECO:0000256" key="1">
    <source>
        <dbReference type="ARBA" id="ARBA00022475"/>
    </source>
</evidence>
<keyword evidence="4 5" id="KW-0472">Membrane</keyword>
<keyword evidence="1 5" id="KW-1003">Cell membrane</keyword>